<dbReference type="PANTHER" id="PTHR43124">
    <property type="entry name" value="PURINE EFFLUX PUMP PBUE"/>
    <property type="match status" value="1"/>
</dbReference>
<dbReference type="SUPFAM" id="SSF103473">
    <property type="entry name" value="MFS general substrate transporter"/>
    <property type="match status" value="1"/>
</dbReference>
<evidence type="ECO:0000256" key="1">
    <source>
        <dbReference type="ARBA" id="ARBA00004651"/>
    </source>
</evidence>
<feature type="transmembrane region" description="Helical" evidence="7">
    <location>
        <begin position="199"/>
        <end position="222"/>
    </location>
</feature>
<reference evidence="9 10" key="1">
    <citation type="submission" date="2019-04" db="EMBL/GenBank/DDBJ databases">
        <title>Lysinibacillus genome sequencing.</title>
        <authorList>
            <person name="Dunlap C."/>
        </authorList>
    </citation>
    <scope>NUCLEOTIDE SEQUENCE [LARGE SCALE GENOMIC DNA]</scope>
    <source>
        <strain evidence="9 10">NBRC 109424</strain>
    </source>
</reference>
<dbReference type="RefSeq" id="WP_025219823.1">
    <property type="nucleotide sequence ID" value="NZ_CP006837.1"/>
</dbReference>
<evidence type="ECO:0000313" key="9">
    <source>
        <dbReference type="EMBL" id="TKI51927.1"/>
    </source>
</evidence>
<keyword evidence="6 7" id="KW-0472">Membrane</keyword>
<evidence type="ECO:0000256" key="7">
    <source>
        <dbReference type="SAM" id="Phobius"/>
    </source>
</evidence>
<dbReference type="Pfam" id="PF07690">
    <property type="entry name" value="MFS_1"/>
    <property type="match status" value="1"/>
</dbReference>
<organism evidence="9 10">
    <name type="scientific">Lysinibacillus varians</name>
    <dbReference type="NCBI Taxonomy" id="1145276"/>
    <lineage>
        <taxon>Bacteria</taxon>
        <taxon>Bacillati</taxon>
        <taxon>Bacillota</taxon>
        <taxon>Bacilli</taxon>
        <taxon>Bacillales</taxon>
        <taxon>Bacillaceae</taxon>
        <taxon>Lysinibacillus</taxon>
    </lineage>
</organism>
<evidence type="ECO:0000256" key="6">
    <source>
        <dbReference type="ARBA" id="ARBA00023136"/>
    </source>
</evidence>
<name>A0ABY2T4V7_9BACI</name>
<dbReference type="Proteomes" id="UP000308539">
    <property type="component" value="Unassembled WGS sequence"/>
</dbReference>
<dbReference type="PANTHER" id="PTHR43124:SF10">
    <property type="entry name" value="PURINE EFFLUX PUMP PBUE"/>
    <property type="match status" value="1"/>
</dbReference>
<accession>A0ABY2T4V7</accession>
<dbReference type="Gene3D" id="1.20.1250.20">
    <property type="entry name" value="MFS general substrate transporter like domains"/>
    <property type="match status" value="2"/>
</dbReference>
<dbReference type="InterPro" id="IPR020846">
    <property type="entry name" value="MFS_dom"/>
</dbReference>
<feature type="transmembrane region" description="Helical" evidence="7">
    <location>
        <begin position="267"/>
        <end position="286"/>
    </location>
</feature>
<evidence type="ECO:0000256" key="3">
    <source>
        <dbReference type="ARBA" id="ARBA00022475"/>
    </source>
</evidence>
<feature type="transmembrane region" description="Helical" evidence="7">
    <location>
        <begin position="42"/>
        <end position="63"/>
    </location>
</feature>
<keyword evidence="2" id="KW-0813">Transport</keyword>
<feature type="transmembrane region" description="Helical" evidence="7">
    <location>
        <begin position="234"/>
        <end position="255"/>
    </location>
</feature>
<dbReference type="PROSITE" id="PS50850">
    <property type="entry name" value="MFS"/>
    <property type="match status" value="1"/>
</dbReference>
<dbReference type="InterPro" id="IPR050189">
    <property type="entry name" value="MFS_Efflux_Transporters"/>
</dbReference>
<keyword evidence="10" id="KW-1185">Reference proteome</keyword>
<feature type="transmembrane region" description="Helical" evidence="7">
    <location>
        <begin position="7"/>
        <end position="30"/>
    </location>
</feature>
<dbReference type="CDD" id="cd17324">
    <property type="entry name" value="MFS_NepI_like"/>
    <property type="match status" value="1"/>
</dbReference>
<evidence type="ECO:0000313" key="10">
    <source>
        <dbReference type="Proteomes" id="UP000308539"/>
    </source>
</evidence>
<evidence type="ECO:0000256" key="2">
    <source>
        <dbReference type="ARBA" id="ARBA00022448"/>
    </source>
</evidence>
<comment type="subcellular location">
    <subcellularLocation>
        <location evidence="1">Cell membrane</location>
        <topology evidence="1">Multi-pass membrane protein</topology>
    </subcellularLocation>
</comment>
<feature type="transmembrane region" description="Helical" evidence="7">
    <location>
        <begin position="331"/>
        <end position="351"/>
    </location>
</feature>
<sequence>MNWRVFILAATTFAVGLVELIVGGILPYIADDLNVSVATAGQLITIFALVYAISAPVLLSLTAKVERKQLYLISLFLFTLGNVMTYFSPTFAIVMIARIITAMSTALVIVLSLTITTKIVEPRHRAKALGLIFVGVSSALVIGVPMGIFITEAFGWRAVFLGIAMLSSVSMILIFMILEKMPVVEVVPLKAQIKSLANWKIASAHLTTLFMLAGHYMLYAYFTPFLVEAFNLSSSWISICYLVFGLASVSGNAIGGWLSDQIGTGKSIVMIIATFAIVLFSIPYTIVAFPLFLVVTVLWGALSWALTPPLQNYLIQTDPKTSDIQQSLNTAALQIGISIGSAIGGAMFTVTGSVMHLASFGAILVLAALGCAIFSLKRAPLAKKSSFK</sequence>
<comment type="caution">
    <text evidence="9">The sequence shown here is derived from an EMBL/GenBank/DDBJ whole genome shotgun (WGS) entry which is preliminary data.</text>
</comment>
<keyword evidence="5 7" id="KW-1133">Transmembrane helix</keyword>
<feature type="transmembrane region" description="Helical" evidence="7">
    <location>
        <begin position="93"/>
        <end position="116"/>
    </location>
</feature>
<evidence type="ECO:0000256" key="4">
    <source>
        <dbReference type="ARBA" id="ARBA00022692"/>
    </source>
</evidence>
<feature type="transmembrane region" description="Helical" evidence="7">
    <location>
        <begin position="156"/>
        <end position="178"/>
    </location>
</feature>
<feature type="domain" description="Major facilitator superfamily (MFS) profile" evidence="8">
    <location>
        <begin position="4"/>
        <end position="379"/>
    </location>
</feature>
<feature type="transmembrane region" description="Helical" evidence="7">
    <location>
        <begin position="128"/>
        <end position="150"/>
    </location>
</feature>
<gene>
    <name evidence="9" type="ORF">FC752_20665</name>
</gene>
<keyword evidence="4 7" id="KW-0812">Transmembrane</keyword>
<keyword evidence="3" id="KW-1003">Cell membrane</keyword>
<feature type="transmembrane region" description="Helical" evidence="7">
    <location>
        <begin position="292"/>
        <end position="310"/>
    </location>
</feature>
<feature type="transmembrane region" description="Helical" evidence="7">
    <location>
        <begin position="357"/>
        <end position="376"/>
    </location>
</feature>
<dbReference type="InterPro" id="IPR036259">
    <property type="entry name" value="MFS_trans_sf"/>
</dbReference>
<proteinExistence type="predicted"/>
<evidence type="ECO:0000259" key="8">
    <source>
        <dbReference type="PROSITE" id="PS50850"/>
    </source>
</evidence>
<protein>
    <submittedName>
        <fullName evidence="9">MFS transporter</fullName>
    </submittedName>
</protein>
<dbReference type="EMBL" id="SZPV01000049">
    <property type="protein sequence ID" value="TKI51927.1"/>
    <property type="molecule type" value="Genomic_DNA"/>
</dbReference>
<evidence type="ECO:0000256" key="5">
    <source>
        <dbReference type="ARBA" id="ARBA00022989"/>
    </source>
</evidence>
<dbReference type="InterPro" id="IPR011701">
    <property type="entry name" value="MFS"/>
</dbReference>
<feature type="transmembrane region" description="Helical" evidence="7">
    <location>
        <begin position="70"/>
        <end position="87"/>
    </location>
</feature>